<comment type="caution">
    <text evidence="1">The sequence shown here is derived from an EMBL/GenBank/DDBJ whole genome shotgun (WGS) entry which is preliminary data.</text>
</comment>
<name>A0ABP6JSM0_9ACTN</name>
<protein>
    <submittedName>
        <fullName evidence="1">Rrf2 family transcriptional regulator</fullName>
    </submittedName>
</protein>
<dbReference type="Gene3D" id="1.10.10.10">
    <property type="entry name" value="Winged helix-like DNA-binding domain superfamily/Winged helix DNA-binding domain"/>
    <property type="match status" value="1"/>
</dbReference>
<gene>
    <name evidence="1" type="ORF">GCM10010446_32480</name>
</gene>
<dbReference type="PROSITE" id="PS01332">
    <property type="entry name" value="HTH_RRF2_1"/>
    <property type="match status" value="1"/>
</dbReference>
<evidence type="ECO:0000313" key="2">
    <source>
        <dbReference type="Proteomes" id="UP001500403"/>
    </source>
</evidence>
<dbReference type="PANTHER" id="PTHR33221:SF15">
    <property type="entry name" value="HTH-TYPE TRANSCRIPTIONAL REGULATOR YWGB-RELATED"/>
    <property type="match status" value="1"/>
</dbReference>
<dbReference type="InterPro" id="IPR030489">
    <property type="entry name" value="TR_Rrf2-type_CS"/>
</dbReference>
<keyword evidence="2" id="KW-1185">Reference proteome</keyword>
<dbReference type="InterPro" id="IPR036390">
    <property type="entry name" value="WH_DNA-bd_sf"/>
</dbReference>
<evidence type="ECO:0000313" key="1">
    <source>
        <dbReference type="EMBL" id="GAA2944709.1"/>
    </source>
</evidence>
<dbReference type="RefSeq" id="WP_344495664.1">
    <property type="nucleotide sequence ID" value="NZ_BAAAUD010000034.1"/>
</dbReference>
<accession>A0ABP6JSM0</accession>
<dbReference type="NCBIfam" id="TIGR00738">
    <property type="entry name" value="rrf2_super"/>
    <property type="match status" value="1"/>
</dbReference>
<organism evidence="1 2">
    <name type="scientific">Streptomyces enissocaesilis</name>
    <dbReference type="NCBI Taxonomy" id="332589"/>
    <lineage>
        <taxon>Bacteria</taxon>
        <taxon>Bacillati</taxon>
        <taxon>Actinomycetota</taxon>
        <taxon>Actinomycetes</taxon>
        <taxon>Kitasatosporales</taxon>
        <taxon>Streptomycetaceae</taxon>
        <taxon>Streptomyces</taxon>
        <taxon>Streptomyces rochei group</taxon>
    </lineage>
</organism>
<dbReference type="Proteomes" id="UP001500403">
    <property type="component" value="Unassembled WGS sequence"/>
</dbReference>
<dbReference type="SUPFAM" id="SSF46785">
    <property type="entry name" value="Winged helix' DNA-binding domain"/>
    <property type="match status" value="1"/>
</dbReference>
<dbReference type="EMBL" id="BAAAUD010000034">
    <property type="protein sequence ID" value="GAA2944709.1"/>
    <property type="molecule type" value="Genomic_DNA"/>
</dbReference>
<dbReference type="PANTHER" id="PTHR33221">
    <property type="entry name" value="WINGED HELIX-TURN-HELIX TRANSCRIPTIONAL REGULATOR, RRF2 FAMILY"/>
    <property type="match status" value="1"/>
</dbReference>
<proteinExistence type="predicted"/>
<dbReference type="InterPro" id="IPR000944">
    <property type="entry name" value="Tscrpt_reg_Rrf2"/>
</dbReference>
<dbReference type="Pfam" id="PF02082">
    <property type="entry name" value="Rrf2"/>
    <property type="match status" value="1"/>
</dbReference>
<dbReference type="InterPro" id="IPR036388">
    <property type="entry name" value="WH-like_DNA-bd_sf"/>
</dbReference>
<sequence length="160" mass="17040">MRMSRGVEWAVHTLLNLAWSAGDEPVSVATLAEGHDLPRSYLNKQLQQLVKAGLLASVPGARGGFLLARPAESITLLDVFDAIEGADPLFRCTEIRQCGTVGMRTACDFATACAVKTAMGRAEEAWRGALAAQSLADVRAKADTHAPSMKRTVRGAFGLD</sequence>
<reference evidence="2" key="1">
    <citation type="journal article" date="2019" name="Int. J. Syst. Evol. Microbiol.">
        <title>The Global Catalogue of Microorganisms (GCM) 10K type strain sequencing project: providing services to taxonomists for standard genome sequencing and annotation.</title>
        <authorList>
            <consortium name="The Broad Institute Genomics Platform"/>
            <consortium name="The Broad Institute Genome Sequencing Center for Infectious Disease"/>
            <person name="Wu L."/>
            <person name="Ma J."/>
        </authorList>
    </citation>
    <scope>NUCLEOTIDE SEQUENCE [LARGE SCALE GENOMIC DNA]</scope>
    <source>
        <strain evidence="2">JCM 9088</strain>
    </source>
</reference>
<dbReference type="PROSITE" id="PS51197">
    <property type="entry name" value="HTH_RRF2_2"/>
    <property type="match status" value="1"/>
</dbReference>